<evidence type="ECO:0000256" key="3">
    <source>
        <dbReference type="ARBA" id="ARBA00022605"/>
    </source>
</evidence>
<dbReference type="InterPro" id="IPR035994">
    <property type="entry name" value="Nucleoside_phosphorylase_sf"/>
</dbReference>
<dbReference type="UniPathway" id="UPA00904">
    <property type="reaction ID" value="UER00871"/>
</dbReference>
<dbReference type="NCBIfam" id="TIGR01704">
    <property type="entry name" value="MTA_SAH-Nsdase"/>
    <property type="match status" value="1"/>
</dbReference>
<comment type="pathway">
    <text evidence="1">Amino-acid biosynthesis; L-methionine biosynthesis via salvage pathway; S-methyl-5-thio-alpha-D-ribose 1-phosphate from S-methyl-5'-thioadenosine (hydrolase route): step 1/2.</text>
</comment>
<evidence type="ECO:0000259" key="7">
    <source>
        <dbReference type="Pfam" id="PF01048"/>
    </source>
</evidence>
<name>Q9CEG1_LACLA</name>
<reference evidence="8 9" key="1">
    <citation type="journal article" date="2001" name="Genome Res.">
        <title>The complete genome sequence of the lactic acid bacterium Lactococcus lactis ssp. lactis IL1403.</title>
        <authorList>
            <person name="Bolotin A."/>
            <person name="Wincker P."/>
            <person name="Mauger S."/>
            <person name="Jaillon O."/>
            <person name="Malarme K."/>
            <person name="Weissenbach J."/>
            <person name="Ehrlich S.D."/>
            <person name="Sorokin A."/>
        </authorList>
    </citation>
    <scope>NUCLEOTIDE SEQUENCE [LARGE SCALE GENOMIC DNA]</scope>
    <source>
        <strain evidence="8 9">IL1403</strain>
    </source>
</reference>
<comment type="catalytic activity">
    <reaction evidence="6">
        <text>5'-deoxyadenosine + H2O = 5-deoxy-D-ribose + adenine</text>
        <dbReference type="Rhea" id="RHEA:29859"/>
        <dbReference type="ChEBI" id="CHEBI:15377"/>
        <dbReference type="ChEBI" id="CHEBI:16708"/>
        <dbReference type="ChEBI" id="CHEBI:17319"/>
        <dbReference type="ChEBI" id="CHEBI:149540"/>
        <dbReference type="EC" id="3.2.2.9"/>
    </reaction>
    <physiologicalReaction direction="left-to-right" evidence="6">
        <dbReference type="Rhea" id="RHEA:29860"/>
    </physiologicalReaction>
</comment>
<dbReference type="EnsemblBacteria" id="AAK05978">
    <property type="protein sequence ID" value="AAK05978"/>
    <property type="gene ID" value="L132777"/>
</dbReference>
<dbReference type="PaxDb" id="272623-L132777"/>
<dbReference type="Pfam" id="PF01048">
    <property type="entry name" value="PNP_UDP_1"/>
    <property type="match status" value="1"/>
</dbReference>
<gene>
    <name evidence="8" type="primary">pfs</name>
    <name evidence="8" type="ORF">L132777</name>
</gene>
<feature type="domain" description="Nucleoside phosphorylase" evidence="7">
    <location>
        <begin position="35"/>
        <end position="256"/>
    </location>
</feature>
<evidence type="ECO:0000313" key="9">
    <source>
        <dbReference type="Proteomes" id="UP000002196"/>
    </source>
</evidence>
<dbReference type="GO" id="GO:0009164">
    <property type="term" value="P:nucleoside catabolic process"/>
    <property type="evidence" value="ECO:0007669"/>
    <property type="project" value="InterPro"/>
</dbReference>
<dbReference type="OrthoDB" id="9792278at2"/>
<dbReference type="HOGENOM" id="CLU_031248_2_2_9"/>
<proteinExistence type="predicted"/>
<keyword evidence="3" id="KW-0028">Amino-acid biosynthesis</keyword>
<dbReference type="EC" id="3.2.2.9" evidence="2"/>
<dbReference type="eggNOG" id="COG0775">
    <property type="taxonomic scope" value="Bacteria"/>
</dbReference>
<protein>
    <recommendedName>
        <fullName evidence="2">adenosylhomocysteine nucleosidase</fullName>
        <ecNumber evidence="2">3.2.2.9</ecNumber>
    </recommendedName>
</protein>
<dbReference type="PANTHER" id="PTHR46832:SF1">
    <property type="entry name" value="5'-METHYLTHIOADENOSINE_S-ADENOSYLHOMOCYSTEINE NUCLEOSIDASE"/>
    <property type="match status" value="1"/>
</dbReference>
<dbReference type="PANTHER" id="PTHR46832">
    <property type="entry name" value="5'-METHYLTHIOADENOSINE/S-ADENOSYLHOMOCYSTEINE NUCLEOSIDASE"/>
    <property type="match status" value="1"/>
</dbReference>
<dbReference type="NCBIfam" id="NF004079">
    <property type="entry name" value="PRK05584.1"/>
    <property type="match status" value="1"/>
</dbReference>
<evidence type="ECO:0000313" key="8">
    <source>
        <dbReference type="EMBL" id="AAK05978.1"/>
    </source>
</evidence>
<evidence type="ECO:0000256" key="1">
    <source>
        <dbReference type="ARBA" id="ARBA00004945"/>
    </source>
</evidence>
<dbReference type="GO" id="GO:0019284">
    <property type="term" value="P:L-methionine salvage from S-adenosylmethionine"/>
    <property type="evidence" value="ECO:0007669"/>
    <property type="project" value="TreeGrafter"/>
</dbReference>
<dbReference type="SUPFAM" id="SSF53167">
    <property type="entry name" value="Purine and uridine phosphorylases"/>
    <property type="match status" value="1"/>
</dbReference>
<evidence type="ECO:0000256" key="6">
    <source>
        <dbReference type="ARBA" id="ARBA00050313"/>
    </source>
</evidence>
<dbReference type="FunFam" id="3.40.50.1580:FF:000001">
    <property type="entry name" value="MTA/SAH nucleosidase family protein"/>
    <property type="match status" value="1"/>
</dbReference>
<evidence type="ECO:0000256" key="2">
    <source>
        <dbReference type="ARBA" id="ARBA00011974"/>
    </source>
</evidence>
<dbReference type="InterPro" id="IPR000845">
    <property type="entry name" value="Nucleoside_phosphorylase_d"/>
</dbReference>
<dbReference type="GO" id="GO:0005829">
    <property type="term" value="C:cytosol"/>
    <property type="evidence" value="ECO:0007669"/>
    <property type="project" value="TreeGrafter"/>
</dbReference>
<dbReference type="PIR" id="H86859">
    <property type="entry name" value="H86859"/>
</dbReference>
<dbReference type="GO" id="GO:0008782">
    <property type="term" value="F:adenosylhomocysteine nucleosidase activity"/>
    <property type="evidence" value="ECO:0007669"/>
    <property type="project" value="UniProtKB-EC"/>
</dbReference>
<dbReference type="GO" id="GO:0008930">
    <property type="term" value="F:methylthioadenosine nucleosidase activity"/>
    <property type="evidence" value="ECO:0007669"/>
    <property type="project" value="InterPro"/>
</dbReference>
<organism evidence="8 9">
    <name type="scientific">Lactococcus lactis subsp. lactis (strain IL1403)</name>
    <name type="common">Streptococcus lactis</name>
    <dbReference type="NCBI Taxonomy" id="272623"/>
    <lineage>
        <taxon>Bacteria</taxon>
        <taxon>Bacillati</taxon>
        <taxon>Bacillota</taxon>
        <taxon>Bacilli</taxon>
        <taxon>Lactobacillales</taxon>
        <taxon>Streptococcaceae</taxon>
        <taxon>Lactococcus</taxon>
    </lineage>
</organism>
<sequence length="259" mass="28182">MAFHRYINCCSIGSSFLFVLLLESKKIRKKVKKMKIGIICAMDEEIRILVENLENAEKHTRHGLVFHTGSIGRHEVVLVQSGIGKVMSALAVGFLVDIFDVDAIINTGSAGAVAQGLAIGDVVVADKLAYHDVDVTAFGYAYGQMAQQPLYFESSKYFVSELKKVLENVHVGLITSSDSFISSSSKIAEIKEHFPDVLAVEMEGASIAQAATALGKPFVIIRAMSDTADHDANVNFDKFIIEAGKKSAEGLIRLLKEMV</sequence>
<dbReference type="EMBL" id="AE005176">
    <property type="protein sequence ID" value="AAK05978.1"/>
    <property type="molecule type" value="Genomic_DNA"/>
</dbReference>
<keyword evidence="9" id="KW-1185">Reference proteome</keyword>
<keyword evidence="8" id="KW-0326">Glycosidase</keyword>
<keyword evidence="5" id="KW-0486">Methionine biosynthesis</keyword>
<dbReference type="GO" id="GO:0019509">
    <property type="term" value="P:L-methionine salvage from methylthioadenosine"/>
    <property type="evidence" value="ECO:0007669"/>
    <property type="project" value="UniProtKB-UniPathway"/>
</dbReference>
<dbReference type="CDD" id="cd09008">
    <property type="entry name" value="MTAN"/>
    <property type="match status" value="1"/>
</dbReference>
<dbReference type="Proteomes" id="UP000002196">
    <property type="component" value="Chromosome"/>
</dbReference>
<evidence type="ECO:0000256" key="5">
    <source>
        <dbReference type="ARBA" id="ARBA00023167"/>
    </source>
</evidence>
<dbReference type="KEGG" id="lla:L132777"/>
<dbReference type="AlphaFoldDB" id="Q9CEG1"/>
<accession>Q9CEG1</accession>
<evidence type="ECO:0000256" key="4">
    <source>
        <dbReference type="ARBA" id="ARBA00022801"/>
    </source>
</evidence>
<dbReference type="InterPro" id="IPR010049">
    <property type="entry name" value="MTA_SAH_Nsdase"/>
</dbReference>
<dbReference type="Gene3D" id="3.40.50.1580">
    <property type="entry name" value="Nucleoside phosphorylase domain"/>
    <property type="match status" value="1"/>
</dbReference>
<keyword evidence="4 8" id="KW-0378">Hydrolase</keyword>